<evidence type="ECO:0000256" key="5">
    <source>
        <dbReference type="HAMAP-Rule" id="MF_00340"/>
    </source>
</evidence>
<feature type="compositionally biased region" description="Basic residues" evidence="6">
    <location>
        <begin position="1"/>
        <end position="22"/>
    </location>
</feature>
<evidence type="ECO:0000256" key="2">
    <source>
        <dbReference type="ARBA" id="ARBA00022980"/>
    </source>
</evidence>
<dbReference type="InterPro" id="IPR002677">
    <property type="entry name" value="Ribosomal_bL32"/>
</dbReference>
<evidence type="ECO:0000256" key="3">
    <source>
        <dbReference type="ARBA" id="ARBA00023274"/>
    </source>
</evidence>
<dbReference type="PANTHER" id="PTHR35534">
    <property type="entry name" value="50S RIBOSOMAL PROTEIN L32"/>
    <property type="match status" value="1"/>
</dbReference>
<proteinExistence type="inferred from homology"/>
<dbReference type="GO" id="GO:0015934">
    <property type="term" value="C:large ribosomal subunit"/>
    <property type="evidence" value="ECO:0007669"/>
    <property type="project" value="InterPro"/>
</dbReference>
<dbReference type="PANTHER" id="PTHR35534:SF1">
    <property type="entry name" value="LARGE RIBOSOMAL SUBUNIT PROTEIN BL32"/>
    <property type="match status" value="1"/>
</dbReference>
<dbReference type="HAMAP" id="MF_00340">
    <property type="entry name" value="Ribosomal_bL32"/>
    <property type="match status" value="1"/>
</dbReference>
<dbReference type="GO" id="GO:0003735">
    <property type="term" value="F:structural constituent of ribosome"/>
    <property type="evidence" value="ECO:0007669"/>
    <property type="project" value="InterPro"/>
</dbReference>
<evidence type="ECO:0000313" key="8">
    <source>
        <dbReference type="Proteomes" id="UP000199708"/>
    </source>
</evidence>
<evidence type="ECO:0000313" key="7">
    <source>
        <dbReference type="EMBL" id="SDF78290.1"/>
    </source>
</evidence>
<keyword evidence="2 5" id="KW-0689">Ribosomal protein</keyword>
<dbReference type="GO" id="GO:0006412">
    <property type="term" value="P:translation"/>
    <property type="evidence" value="ECO:0007669"/>
    <property type="project" value="UniProtKB-UniRule"/>
</dbReference>
<dbReference type="Pfam" id="PF01783">
    <property type="entry name" value="Ribosomal_L32p"/>
    <property type="match status" value="1"/>
</dbReference>
<dbReference type="RefSeq" id="WP_090288740.1">
    <property type="nucleotide sequence ID" value="NZ_FNCK01000001.1"/>
</dbReference>
<name>A0A1G7NYL2_9LACT</name>
<accession>A0A1G7NYL2</accession>
<keyword evidence="8" id="KW-1185">Reference proteome</keyword>
<comment type="similarity">
    <text evidence="1 5">Belongs to the bacterial ribosomal protein bL32 family.</text>
</comment>
<dbReference type="InterPro" id="IPR044957">
    <property type="entry name" value="Ribosomal_bL32_bact"/>
</dbReference>
<protein>
    <recommendedName>
        <fullName evidence="4 5">Large ribosomal subunit protein bL32</fullName>
    </recommendedName>
</protein>
<dbReference type="STRING" id="120956.SAMN05421791_10129"/>
<evidence type="ECO:0000256" key="6">
    <source>
        <dbReference type="SAM" id="MobiDB-lite"/>
    </source>
</evidence>
<dbReference type="AlphaFoldDB" id="A0A1G7NYL2"/>
<dbReference type="NCBIfam" id="TIGR01031">
    <property type="entry name" value="rpmF_bact"/>
    <property type="match status" value="1"/>
</dbReference>
<feature type="compositionally biased region" description="Basic and acidic residues" evidence="6">
    <location>
        <begin position="48"/>
        <end position="60"/>
    </location>
</feature>
<feature type="region of interest" description="Disordered" evidence="6">
    <location>
        <begin position="38"/>
        <end position="60"/>
    </location>
</feature>
<dbReference type="InterPro" id="IPR011332">
    <property type="entry name" value="Ribosomal_zn-bd"/>
</dbReference>
<organism evidence="7 8">
    <name type="scientific">Facklamia miroungae</name>
    <dbReference type="NCBI Taxonomy" id="120956"/>
    <lineage>
        <taxon>Bacteria</taxon>
        <taxon>Bacillati</taxon>
        <taxon>Bacillota</taxon>
        <taxon>Bacilli</taxon>
        <taxon>Lactobacillales</taxon>
        <taxon>Aerococcaceae</taxon>
        <taxon>Facklamia</taxon>
    </lineage>
</organism>
<dbReference type="SUPFAM" id="SSF57829">
    <property type="entry name" value="Zn-binding ribosomal proteins"/>
    <property type="match status" value="1"/>
</dbReference>
<feature type="region of interest" description="Disordered" evidence="6">
    <location>
        <begin position="1"/>
        <end position="25"/>
    </location>
</feature>
<reference evidence="7 8" key="1">
    <citation type="submission" date="2016-10" db="EMBL/GenBank/DDBJ databases">
        <authorList>
            <person name="de Groot N.N."/>
        </authorList>
    </citation>
    <scope>NUCLEOTIDE SEQUENCE [LARGE SCALE GENOMIC DNA]</scope>
    <source>
        <strain evidence="7 8">ATCC BAA-466</strain>
    </source>
</reference>
<gene>
    <name evidence="5" type="primary">rpmF</name>
    <name evidence="7" type="ORF">SAMN05421791_10129</name>
</gene>
<dbReference type="OrthoDB" id="9812874at2"/>
<dbReference type="Gene3D" id="1.20.5.640">
    <property type="entry name" value="Single helix bin"/>
    <property type="match status" value="1"/>
</dbReference>
<dbReference type="EMBL" id="FNCK01000001">
    <property type="protein sequence ID" value="SDF78290.1"/>
    <property type="molecule type" value="Genomic_DNA"/>
</dbReference>
<sequence length="60" mass="6901">MAVPKRKTSKAKKRSRRNHKGLKVPPIVFDKASGEFKLSHHITPNGQYKDRKITKDEDSN</sequence>
<keyword evidence="3 5" id="KW-0687">Ribonucleoprotein</keyword>
<evidence type="ECO:0000256" key="1">
    <source>
        <dbReference type="ARBA" id="ARBA00008560"/>
    </source>
</evidence>
<evidence type="ECO:0000256" key="4">
    <source>
        <dbReference type="ARBA" id="ARBA00035178"/>
    </source>
</evidence>
<dbReference type="Proteomes" id="UP000199708">
    <property type="component" value="Unassembled WGS sequence"/>
</dbReference>